<protein>
    <submittedName>
        <fullName evidence="3">Arc family DNA-binding protein</fullName>
    </submittedName>
</protein>
<dbReference type="Proteomes" id="UP000593966">
    <property type="component" value="Chromosome"/>
</dbReference>
<feature type="compositionally biased region" description="Basic and acidic residues" evidence="1">
    <location>
        <begin position="86"/>
        <end position="101"/>
    </location>
</feature>
<name>A0A7S7AHB3_9GAMM</name>
<dbReference type="Gene3D" id="1.10.1220.10">
    <property type="entry name" value="Met repressor-like"/>
    <property type="match status" value="1"/>
</dbReference>
<dbReference type="InterPro" id="IPR005569">
    <property type="entry name" value="Arc_DNA-bd_dom"/>
</dbReference>
<organism evidence="3 4">
    <name type="scientific">Acinetobacter piscicola</name>
    <dbReference type="NCBI Taxonomy" id="2006115"/>
    <lineage>
        <taxon>Bacteria</taxon>
        <taxon>Pseudomonadati</taxon>
        <taxon>Pseudomonadota</taxon>
        <taxon>Gammaproteobacteria</taxon>
        <taxon>Moraxellales</taxon>
        <taxon>Moraxellaceae</taxon>
        <taxon>Acinetobacter</taxon>
    </lineage>
</organism>
<evidence type="ECO:0000313" key="4">
    <source>
        <dbReference type="Proteomes" id="UP000593966"/>
    </source>
</evidence>
<dbReference type="GO" id="GO:0003677">
    <property type="term" value="F:DNA binding"/>
    <property type="evidence" value="ECO:0007669"/>
    <property type="project" value="UniProtKB-KW"/>
</dbReference>
<dbReference type="Pfam" id="PF03869">
    <property type="entry name" value="Arc"/>
    <property type="match status" value="1"/>
</dbReference>
<gene>
    <name evidence="3" type="ORF">G0028_07690</name>
</gene>
<evidence type="ECO:0000313" key="3">
    <source>
        <dbReference type="EMBL" id="QOW45784.1"/>
    </source>
</evidence>
<keyword evidence="3" id="KW-0238">DNA-binding</keyword>
<evidence type="ECO:0000256" key="1">
    <source>
        <dbReference type="SAM" id="MobiDB-lite"/>
    </source>
</evidence>
<dbReference type="InterPro" id="IPR010985">
    <property type="entry name" value="Ribbon_hlx_hlx"/>
</dbReference>
<accession>A0A7S7AHB3</accession>
<reference evidence="3 4" key="1">
    <citation type="submission" date="2020-02" db="EMBL/GenBank/DDBJ databases">
        <title>Tigecycline-resistant Acinetobacter species from pigs and migratory birds.</title>
        <authorList>
            <person name="Chen C."/>
            <person name="Sun J."/>
            <person name="Liao X.-P."/>
            <person name="Liu Y.-H."/>
        </authorList>
    </citation>
    <scope>NUCLEOTIDE SEQUENCE [LARGE SCALE GENOMIC DNA]</scope>
    <source>
        <strain evidence="3 4">YH12207_T</strain>
    </source>
</reference>
<dbReference type="GO" id="GO:0006355">
    <property type="term" value="P:regulation of DNA-templated transcription"/>
    <property type="evidence" value="ECO:0007669"/>
    <property type="project" value="InterPro"/>
</dbReference>
<proteinExistence type="predicted"/>
<dbReference type="AlphaFoldDB" id="A0A7S7AHB3"/>
<feature type="domain" description="Arc-like DNA binding" evidence="2">
    <location>
        <begin position="12"/>
        <end position="48"/>
    </location>
</feature>
<dbReference type="EMBL" id="CP048659">
    <property type="protein sequence ID" value="QOW45784.1"/>
    <property type="molecule type" value="Genomic_DNA"/>
</dbReference>
<dbReference type="SUPFAM" id="SSF47598">
    <property type="entry name" value="Ribbon-helix-helix"/>
    <property type="match status" value="1"/>
</dbReference>
<dbReference type="InterPro" id="IPR013321">
    <property type="entry name" value="Arc_rbn_hlx_hlx"/>
</dbReference>
<evidence type="ECO:0000259" key="2">
    <source>
        <dbReference type="Pfam" id="PF03869"/>
    </source>
</evidence>
<sequence>MSNQTDHTIVRLRVPPELKEKIEKSAEENNRSQSAEMVARLEQSFNTPENTRILLEDAVKLTLQAIKDDPSILNNPRVSSAYTPDDGAKKDTVELINKKAP</sequence>
<keyword evidence="4" id="KW-1185">Reference proteome</keyword>
<feature type="region of interest" description="Disordered" evidence="1">
    <location>
        <begin position="77"/>
        <end position="101"/>
    </location>
</feature>
<dbReference type="RefSeq" id="WP_180046608.1">
    <property type="nucleotide sequence ID" value="NZ_CP048659.1"/>
</dbReference>